<dbReference type="EMBL" id="JAPCID010000043">
    <property type="protein sequence ID" value="MDA0140700.1"/>
    <property type="molecule type" value="Genomic_DNA"/>
</dbReference>
<gene>
    <name evidence="3" type="ORF">OJ962_24595</name>
</gene>
<reference evidence="3" key="1">
    <citation type="submission" date="2022-10" db="EMBL/GenBank/DDBJ databases">
        <title>The WGS of Solirubrobacter sp. CPCC 204708.</title>
        <authorList>
            <person name="Jiang Z."/>
        </authorList>
    </citation>
    <scope>NUCLEOTIDE SEQUENCE</scope>
    <source>
        <strain evidence="3">CPCC 204708</strain>
    </source>
</reference>
<evidence type="ECO:0000259" key="2">
    <source>
        <dbReference type="Pfam" id="PF01425"/>
    </source>
</evidence>
<comment type="caution">
    <text evidence="3">The sequence shown here is derived from an EMBL/GenBank/DDBJ whole genome shotgun (WGS) entry which is preliminary data.</text>
</comment>
<dbReference type="SUPFAM" id="SSF75304">
    <property type="entry name" value="Amidase signature (AS) enzymes"/>
    <property type="match status" value="1"/>
</dbReference>
<proteinExistence type="predicted"/>
<dbReference type="Pfam" id="PF01425">
    <property type="entry name" value="Amidase"/>
    <property type="match status" value="1"/>
</dbReference>
<protein>
    <submittedName>
        <fullName evidence="3">Amidase family protein</fullName>
    </submittedName>
</protein>
<organism evidence="3 4">
    <name type="scientific">Solirubrobacter deserti</name>
    <dbReference type="NCBI Taxonomy" id="2282478"/>
    <lineage>
        <taxon>Bacteria</taxon>
        <taxon>Bacillati</taxon>
        <taxon>Actinomycetota</taxon>
        <taxon>Thermoleophilia</taxon>
        <taxon>Solirubrobacterales</taxon>
        <taxon>Solirubrobacteraceae</taxon>
        <taxon>Solirubrobacter</taxon>
    </lineage>
</organism>
<dbReference type="InterPro" id="IPR036928">
    <property type="entry name" value="AS_sf"/>
</dbReference>
<keyword evidence="1" id="KW-0732">Signal</keyword>
<sequence length="962" mass="99379">MRRFIAFAGTACAAALVFAGQSSAFNYVSDSNGTWWGIQDFAPPRVDTGSIRATQIGPGQSPTFSTTINGFGGIKVQVPGAPRLNGELMRGFGLEFDGVSGFKTTTAVELGGVEIARAVSIKKELPVGSASYGRWLDTFTNTTGAPLTLKVAFGGQSGIGATGTNSSALVNTSSGDTSITAADTWAEVATPLNGTNLVGGPQATVIGTPAPFGGAMTFTGNWLHDTFDEPFGAAGHEGNFQAYVNTLTLQPGQTKSVLHFVVLGQRVNAASSEAERLKVETTAATLVSAPDLAGLSAAQVCSIDNFAVNADCSTAGSVPRIPVPAKPKPVTSSGYDVVEKSIGQMRADMESGLTTSAEITQAYLDRIKVYDQGQFGFNAYEIVAGDALEQARKADAARKAGKSSPVLGIPIAVKNLFDTYDMATTNGSMTFAGFRPKKDAFQVAKLREAGAVIIGKAALEEYATSGHYSNDAWGQTWNAFHPSKSALASSGGSATALGANLAAGALGSQTGDSLYAPASGASLVTLRGTDGMQSGTGVMPLSWMTDYGGAMARSVPDLADLLNVVTGTDPEDPVTAPADAERPADWRSVLDKDALKGKRIGYIPGVWEDPFGTTGTVEASKAALKYLSDAGATIVEMGTTVGDTNTPAAPAVNPPGNTSQEGWMQYIDAHPELAEQGFPIRNAVDVACSQKKVEYVRQDPSTCSAAPAARMTAAEIQARRDYRLQYKANAKTWLDTAGADNQGVDAVVYPGLLSDISLNDGGGGRAAFGRRDTPGAGPGIPTVVFPAGVNDHGQPINLQLLGRAWDDGELVGMAYAFSVLADKDGKGHVAATTAPALTFAKDTTGTVGGSVPATLSLSLGTPAAFDPFIPGVAKEYTTATDATVTSTAGDATLSVSGPGHLTNGAFALAEPLRVEFGKAAWTGPTTNETVPVTFKQLIKRTDPLRTGVYSKTLTFTLSTTNP</sequence>
<dbReference type="Gene3D" id="3.90.1300.10">
    <property type="entry name" value="Amidase signature (AS) domain"/>
    <property type="match status" value="1"/>
</dbReference>
<dbReference type="PANTHER" id="PTHR42678:SF34">
    <property type="entry name" value="OS04G0183300 PROTEIN"/>
    <property type="match status" value="1"/>
</dbReference>
<dbReference type="Proteomes" id="UP001147700">
    <property type="component" value="Unassembled WGS sequence"/>
</dbReference>
<dbReference type="InterPro" id="IPR023631">
    <property type="entry name" value="Amidase_dom"/>
</dbReference>
<evidence type="ECO:0000313" key="3">
    <source>
        <dbReference type="EMBL" id="MDA0140700.1"/>
    </source>
</evidence>
<name>A0ABT4RQ60_9ACTN</name>
<feature type="domain" description="Amidase" evidence="2">
    <location>
        <begin position="358"/>
        <end position="637"/>
    </location>
</feature>
<feature type="signal peptide" evidence="1">
    <location>
        <begin position="1"/>
        <end position="24"/>
    </location>
</feature>
<dbReference type="RefSeq" id="WP_202958287.1">
    <property type="nucleotide sequence ID" value="NZ_JAPCID010000043.1"/>
</dbReference>
<evidence type="ECO:0000256" key="1">
    <source>
        <dbReference type="SAM" id="SignalP"/>
    </source>
</evidence>
<dbReference type="PANTHER" id="PTHR42678">
    <property type="entry name" value="AMIDASE"/>
    <property type="match status" value="1"/>
</dbReference>
<feature type="chain" id="PRO_5046704219" evidence="1">
    <location>
        <begin position="25"/>
        <end position="962"/>
    </location>
</feature>
<evidence type="ECO:0000313" key="4">
    <source>
        <dbReference type="Proteomes" id="UP001147700"/>
    </source>
</evidence>
<keyword evidence="4" id="KW-1185">Reference proteome</keyword>
<accession>A0ABT4RQ60</accession>